<keyword evidence="3" id="KW-0804">Transcription</keyword>
<feature type="transmembrane region" description="Helical" evidence="4">
    <location>
        <begin position="36"/>
        <end position="53"/>
    </location>
</feature>
<dbReference type="PANTHER" id="PTHR44688">
    <property type="entry name" value="DNA-BINDING TRANSCRIPTIONAL ACTIVATOR DEVR_DOSR"/>
    <property type="match status" value="1"/>
</dbReference>
<comment type="caution">
    <text evidence="6">The sequence shown here is derived from an EMBL/GenBank/DDBJ whole genome shotgun (WGS) entry which is preliminary data.</text>
</comment>
<dbReference type="EMBL" id="SDPW01000001">
    <property type="protein sequence ID" value="RXZ53904.1"/>
    <property type="molecule type" value="Genomic_DNA"/>
</dbReference>
<evidence type="ECO:0000256" key="3">
    <source>
        <dbReference type="ARBA" id="ARBA00023163"/>
    </source>
</evidence>
<feature type="transmembrane region" description="Helical" evidence="4">
    <location>
        <begin position="73"/>
        <end position="93"/>
    </location>
</feature>
<gene>
    <name evidence="6" type="ORF">ET524_04950</name>
</gene>
<dbReference type="InterPro" id="IPR036388">
    <property type="entry name" value="WH-like_DNA-bd_sf"/>
</dbReference>
<keyword evidence="2" id="KW-0238">DNA-binding</keyword>
<feature type="domain" description="HTH luxR-type" evidence="5">
    <location>
        <begin position="257"/>
        <end position="322"/>
    </location>
</feature>
<dbReference type="PRINTS" id="PR00038">
    <property type="entry name" value="HTHLUXR"/>
</dbReference>
<dbReference type="RefSeq" id="WP_129423743.1">
    <property type="nucleotide sequence ID" value="NZ_SDPW01000001.1"/>
</dbReference>
<keyword evidence="4" id="KW-1133">Transmembrane helix</keyword>
<dbReference type="PROSITE" id="PS50043">
    <property type="entry name" value="HTH_LUXR_2"/>
    <property type="match status" value="1"/>
</dbReference>
<evidence type="ECO:0000256" key="4">
    <source>
        <dbReference type="SAM" id="Phobius"/>
    </source>
</evidence>
<proteinExistence type="predicted"/>
<dbReference type="SMART" id="SM00421">
    <property type="entry name" value="HTH_LUXR"/>
    <property type="match status" value="1"/>
</dbReference>
<evidence type="ECO:0000259" key="5">
    <source>
        <dbReference type="PROSITE" id="PS50043"/>
    </source>
</evidence>
<feature type="transmembrane region" description="Helical" evidence="4">
    <location>
        <begin position="169"/>
        <end position="190"/>
    </location>
</feature>
<dbReference type="AlphaFoldDB" id="A0A4Q2K2T7"/>
<dbReference type="Gene3D" id="1.10.10.10">
    <property type="entry name" value="Winged helix-like DNA-binding domain superfamily/Winged helix DNA-binding domain"/>
    <property type="match status" value="1"/>
</dbReference>
<dbReference type="GO" id="GO:0006355">
    <property type="term" value="P:regulation of DNA-templated transcription"/>
    <property type="evidence" value="ECO:0007669"/>
    <property type="project" value="InterPro"/>
</dbReference>
<dbReference type="InterPro" id="IPR000792">
    <property type="entry name" value="Tscrpt_reg_LuxR_C"/>
</dbReference>
<dbReference type="OrthoDB" id="3264440at2"/>
<name>A0A4Q2K2T7_9ACTN</name>
<accession>A0A4Q2K2T7</accession>
<feature type="transmembrane region" description="Helical" evidence="4">
    <location>
        <begin position="105"/>
        <end position="124"/>
    </location>
</feature>
<keyword evidence="4" id="KW-0812">Transmembrane</keyword>
<keyword evidence="1" id="KW-0805">Transcription regulation</keyword>
<evidence type="ECO:0000256" key="2">
    <source>
        <dbReference type="ARBA" id="ARBA00023125"/>
    </source>
</evidence>
<dbReference type="InterPro" id="IPR016032">
    <property type="entry name" value="Sig_transdc_resp-reg_C-effctor"/>
</dbReference>
<dbReference type="GO" id="GO:0003677">
    <property type="term" value="F:DNA binding"/>
    <property type="evidence" value="ECO:0007669"/>
    <property type="project" value="UniProtKB-KW"/>
</dbReference>
<dbReference type="PANTHER" id="PTHR44688:SF16">
    <property type="entry name" value="DNA-BINDING TRANSCRIPTIONAL ACTIVATOR DEVR_DOSR"/>
    <property type="match status" value="1"/>
</dbReference>
<feature type="transmembrane region" description="Helical" evidence="4">
    <location>
        <begin position="130"/>
        <end position="148"/>
    </location>
</feature>
<feature type="transmembrane region" description="Helical" evidence="4">
    <location>
        <begin position="6"/>
        <end position="29"/>
    </location>
</feature>
<evidence type="ECO:0000256" key="1">
    <source>
        <dbReference type="ARBA" id="ARBA00023015"/>
    </source>
</evidence>
<protein>
    <submittedName>
        <fullName evidence="6">LuxR family transcriptional regulator</fullName>
    </submittedName>
</protein>
<sequence length="322" mass="37060">MELALFYYTLLMLLLSILVAAVCLSAYLVSHKKTTLFLSIAFAFYFFDVALVFQDEFIMRSTQQALPSLYMFVRSLASVVTGGGFITAFWVLVCDYLGESRRALLVVPPVVFAVVSVAMLVVIPDGENQRFWFWAMHQFYMYWILLYAGYRFVKQKDEAERARLWRHRVIYLAAWVLSLGILVEDAAFFLFLDIPSFTIGPLIFTTERNYAENLLLLVVGIAAVRDCFRMLSLRFERPPAQGGSKRQEQQIVENLNVFATRHKLSQREREVLYLILIGKDNQNIASEMSLALSTVKVHVHNILKKTGSASRQELIQDFWKMS</sequence>
<dbReference type="Pfam" id="PF00196">
    <property type="entry name" value="GerE"/>
    <property type="match status" value="1"/>
</dbReference>
<reference evidence="6 7" key="1">
    <citation type="submission" date="2019-01" db="EMBL/GenBank/DDBJ databases">
        <title>Senegalimassilia sp. nov. KGMB04484 isolated human feces.</title>
        <authorList>
            <person name="Han K.-I."/>
            <person name="Kim J.-S."/>
            <person name="Lee K.C."/>
            <person name="Suh M.K."/>
            <person name="Eom M.K."/>
            <person name="Lee J.H."/>
            <person name="Park S.-H."/>
            <person name="Kang S.W."/>
            <person name="Park J.-E."/>
            <person name="Oh B.S."/>
            <person name="Yu S.Y."/>
            <person name="Choi S.-H."/>
            <person name="Lee D.H."/>
            <person name="Yoon H."/>
            <person name="Kim B.-Y."/>
            <person name="Lee J.H."/>
            <person name="Lee J.-S."/>
        </authorList>
    </citation>
    <scope>NUCLEOTIDE SEQUENCE [LARGE SCALE GENOMIC DNA]</scope>
    <source>
        <strain evidence="6 7">KGMB04484</strain>
    </source>
</reference>
<evidence type="ECO:0000313" key="7">
    <source>
        <dbReference type="Proteomes" id="UP000293345"/>
    </source>
</evidence>
<organism evidence="6 7">
    <name type="scientific">Senegalimassilia faecalis</name>
    <dbReference type="NCBI Taxonomy" id="2509433"/>
    <lineage>
        <taxon>Bacteria</taxon>
        <taxon>Bacillati</taxon>
        <taxon>Actinomycetota</taxon>
        <taxon>Coriobacteriia</taxon>
        <taxon>Coriobacteriales</taxon>
        <taxon>Coriobacteriaceae</taxon>
        <taxon>Senegalimassilia</taxon>
    </lineage>
</organism>
<keyword evidence="7" id="KW-1185">Reference proteome</keyword>
<dbReference type="PROSITE" id="PS00622">
    <property type="entry name" value="HTH_LUXR_1"/>
    <property type="match status" value="1"/>
</dbReference>
<dbReference type="Proteomes" id="UP000293345">
    <property type="component" value="Unassembled WGS sequence"/>
</dbReference>
<dbReference type="SUPFAM" id="SSF46894">
    <property type="entry name" value="C-terminal effector domain of the bipartite response regulators"/>
    <property type="match status" value="1"/>
</dbReference>
<keyword evidence="4" id="KW-0472">Membrane</keyword>
<dbReference type="CDD" id="cd06170">
    <property type="entry name" value="LuxR_C_like"/>
    <property type="match status" value="1"/>
</dbReference>
<evidence type="ECO:0000313" key="6">
    <source>
        <dbReference type="EMBL" id="RXZ53904.1"/>
    </source>
</evidence>